<comment type="caution">
    <text evidence="7">The sequence shown here is derived from an EMBL/GenBank/DDBJ whole genome shotgun (WGS) entry which is preliminary data.</text>
</comment>
<dbReference type="SMART" id="SM01091">
    <property type="entry name" value="CorC_HlyC"/>
    <property type="match status" value="1"/>
</dbReference>
<name>A0ABT2KM18_9RHOB</name>
<dbReference type="Gene3D" id="3.10.580.10">
    <property type="entry name" value="CBS-domain"/>
    <property type="match status" value="1"/>
</dbReference>
<evidence type="ECO:0000256" key="4">
    <source>
        <dbReference type="PROSITE-ProRule" id="PRU00703"/>
    </source>
</evidence>
<feature type="region of interest" description="Disordered" evidence="5">
    <location>
        <begin position="286"/>
        <end position="324"/>
    </location>
</feature>
<dbReference type="PROSITE" id="PS51371">
    <property type="entry name" value="CBS"/>
    <property type="match status" value="2"/>
</dbReference>
<dbReference type="Pfam" id="PF03471">
    <property type="entry name" value="CorC_HlyC"/>
    <property type="match status" value="1"/>
</dbReference>
<feature type="domain" description="CBS" evidence="6">
    <location>
        <begin position="71"/>
        <end position="132"/>
    </location>
</feature>
<keyword evidence="8" id="KW-1185">Reference proteome</keyword>
<reference evidence="8" key="1">
    <citation type="submission" date="2023-07" db="EMBL/GenBank/DDBJ databases">
        <title>Yangia mangrovi SAOS 153D genome.</title>
        <authorList>
            <person name="Verma A."/>
            <person name="Pal Y."/>
            <person name="Sundharam S."/>
            <person name="Bisht B."/>
            <person name="Srinivasan K."/>
        </authorList>
    </citation>
    <scope>NUCLEOTIDE SEQUENCE [LARGE SCALE GENOMIC DNA]</scope>
    <source>
        <strain evidence="8">SAOS 153D</strain>
    </source>
</reference>
<evidence type="ECO:0000259" key="6">
    <source>
        <dbReference type="PROSITE" id="PS51371"/>
    </source>
</evidence>
<comment type="similarity">
    <text evidence="1">Belongs to the UPF0053 family. Hemolysin C subfamily.</text>
</comment>
<dbReference type="RefSeq" id="WP_224844095.1">
    <property type="nucleotide sequence ID" value="NZ_NTHN02000021.1"/>
</dbReference>
<feature type="region of interest" description="Disordered" evidence="5">
    <location>
        <begin position="1"/>
        <end position="20"/>
    </location>
</feature>
<dbReference type="InterPro" id="IPR044751">
    <property type="entry name" value="Ion_transp-like_CBS"/>
</dbReference>
<dbReference type="InterPro" id="IPR000644">
    <property type="entry name" value="CBS_dom"/>
</dbReference>
<proteinExistence type="inferred from homology"/>
<dbReference type="Gene3D" id="3.30.465.10">
    <property type="match status" value="1"/>
</dbReference>
<protein>
    <submittedName>
        <fullName evidence="7">HlyC/CorC family transporter</fullName>
    </submittedName>
</protein>
<dbReference type="InterPro" id="IPR036318">
    <property type="entry name" value="FAD-bd_PCMH-like_sf"/>
</dbReference>
<dbReference type="PANTHER" id="PTHR22777:SF27">
    <property type="entry name" value="MAGNESIUM AND COBALT EFFLUX PROTEIN CORC"/>
    <property type="match status" value="1"/>
</dbReference>
<dbReference type="Pfam" id="PF00571">
    <property type="entry name" value="CBS"/>
    <property type="match status" value="2"/>
</dbReference>
<dbReference type="EMBL" id="NTHN02000021">
    <property type="protein sequence ID" value="MCT4371138.1"/>
    <property type="molecule type" value="Genomic_DNA"/>
</dbReference>
<sequence>MGDTDDSSNAAHGAQENEQIDRPPGFFKRIFSGRVNGTEAAAEAGQGLVAAYERPVHGMMNLRRMRVEDVAIPKAEIVAVPDTLAMDELVTVFRDSGMTRLPVYSGTLDTPVGMVHLKDFALLHGFNGHGEEFDMKKMLRPLLFVPPSMPIGVLLTKMQTERRHMALVIDEYGGVDGLVTIEDLIEQVIGEIEDEHDTEEGRNFFREKSGSWLALAKTPLEEFEAETGIALTDPDEIDEEEIDTLGGLVFMLAGHVPARGEVIPHPDGIDFEVVDADPRRIKRLRVRPSTPTTDAPIASPALLPPAKPESAAQLSSGDTGVGRG</sequence>
<dbReference type="CDD" id="cd04590">
    <property type="entry name" value="CBS_pair_CorC_HlyC_assoc"/>
    <property type="match status" value="1"/>
</dbReference>
<dbReference type="InterPro" id="IPR046342">
    <property type="entry name" value="CBS_dom_sf"/>
</dbReference>
<accession>A0ABT2KM18</accession>
<evidence type="ECO:0000313" key="7">
    <source>
        <dbReference type="EMBL" id="MCT4371138.1"/>
    </source>
</evidence>
<dbReference type="PANTHER" id="PTHR22777">
    <property type="entry name" value="HEMOLYSIN-RELATED"/>
    <property type="match status" value="1"/>
</dbReference>
<evidence type="ECO:0000256" key="3">
    <source>
        <dbReference type="ARBA" id="ARBA00023122"/>
    </source>
</evidence>
<keyword evidence="3 4" id="KW-0129">CBS domain</keyword>
<evidence type="ECO:0000256" key="1">
    <source>
        <dbReference type="ARBA" id="ARBA00006446"/>
    </source>
</evidence>
<evidence type="ECO:0000256" key="5">
    <source>
        <dbReference type="SAM" id="MobiDB-lite"/>
    </source>
</evidence>
<dbReference type="SUPFAM" id="SSF54631">
    <property type="entry name" value="CBS-domain pair"/>
    <property type="match status" value="1"/>
</dbReference>
<organism evidence="7 8">
    <name type="scientific">Alloyangia mangrovi</name>
    <dbReference type="NCBI Taxonomy" id="1779329"/>
    <lineage>
        <taxon>Bacteria</taxon>
        <taxon>Pseudomonadati</taxon>
        <taxon>Pseudomonadota</taxon>
        <taxon>Alphaproteobacteria</taxon>
        <taxon>Rhodobacterales</taxon>
        <taxon>Roseobacteraceae</taxon>
        <taxon>Alloyangia</taxon>
    </lineage>
</organism>
<dbReference type="Proteomes" id="UP000217448">
    <property type="component" value="Unassembled WGS sequence"/>
</dbReference>
<dbReference type="InterPro" id="IPR005170">
    <property type="entry name" value="Transptr-assoc_dom"/>
</dbReference>
<dbReference type="SUPFAM" id="SSF56176">
    <property type="entry name" value="FAD-binding/transporter-associated domain-like"/>
    <property type="match status" value="1"/>
</dbReference>
<evidence type="ECO:0000313" key="8">
    <source>
        <dbReference type="Proteomes" id="UP000217448"/>
    </source>
</evidence>
<evidence type="ECO:0000256" key="2">
    <source>
        <dbReference type="ARBA" id="ARBA00022737"/>
    </source>
</evidence>
<dbReference type="InterPro" id="IPR016169">
    <property type="entry name" value="FAD-bd_PCMH_sub2"/>
</dbReference>
<feature type="domain" description="CBS" evidence="6">
    <location>
        <begin position="138"/>
        <end position="195"/>
    </location>
</feature>
<gene>
    <name evidence="7" type="ORF">CLG85_012750</name>
</gene>
<keyword evidence="2" id="KW-0677">Repeat</keyword>